<dbReference type="GO" id="GO:0005524">
    <property type="term" value="F:ATP binding"/>
    <property type="evidence" value="ECO:0007669"/>
    <property type="project" value="UniProtKB-KW"/>
</dbReference>
<dbReference type="InterPro" id="IPR017438">
    <property type="entry name" value="ATP-NAD_kinase_N"/>
</dbReference>
<keyword evidence="2 6" id="KW-0418">Kinase</keyword>
<dbReference type="PANTHER" id="PTHR20275">
    <property type="entry name" value="NAD KINASE"/>
    <property type="match status" value="1"/>
</dbReference>
<feature type="binding site" evidence="6">
    <location>
        <begin position="122"/>
        <end position="123"/>
    </location>
    <ligand>
        <name>NAD(+)</name>
        <dbReference type="ChEBI" id="CHEBI:57540"/>
    </ligand>
</feature>
<comment type="caution">
    <text evidence="6">Lacks conserved residue(s) required for the propagation of feature annotation.</text>
</comment>
<feature type="binding site" evidence="6">
    <location>
        <position position="54"/>
    </location>
    <ligand>
        <name>NAD(+)</name>
        <dbReference type="ChEBI" id="CHEBI:57540"/>
    </ligand>
</feature>
<dbReference type="EC" id="2.7.1.23" evidence="6"/>
<comment type="function">
    <text evidence="6">Involved in the regulation of the intracellular balance of NAD and NADP, and is a key enzyme in the biosynthesis of NADP. Catalyzes specifically the phosphorylation on 2'-hydroxyl of the adenosine moiety of NAD to yield NADP.</text>
</comment>
<keyword evidence="6" id="KW-0067">ATP-binding</keyword>
<evidence type="ECO:0000313" key="8">
    <source>
        <dbReference type="Proteomes" id="UP001357733"/>
    </source>
</evidence>
<evidence type="ECO:0000256" key="3">
    <source>
        <dbReference type="ARBA" id="ARBA00022857"/>
    </source>
</evidence>
<dbReference type="EMBL" id="JAYKOT010000003">
    <property type="protein sequence ID" value="MEB3429690.1"/>
    <property type="molecule type" value="Genomic_DNA"/>
</dbReference>
<comment type="catalytic activity">
    <reaction evidence="5 6">
        <text>NAD(+) + ATP = ADP + NADP(+) + H(+)</text>
        <dbReference type="Rhea" id="RHEA:18629"/>
        <dbReference type="ChEBI" id="CHEBI:15378"/>
        <dbReference type="ChEBI" id="CHEBI:30616"/>
        <dbReference type="ChEBI" id="CHEBI:57540"/>
        <dbReference type="ChEBI" id="CHEBI:58349"/>
        <dbReference type="ChEBI" id="CHEBI:456216"/>
        <dbReference type="EC" id="2.7.1.23"/>
    </reaction>
</comment>
<dbReference type="InterPro" id="IPR017437">
    <property type="entry name" value="ATP-NAD_kinase_PpnK-typ_C"/>
</dbReference>
<dbReference type="InterPro" id="IPR016064">
    <property type="entry name" value="NAD/diacylglycerol_kinase_sf"/>
</dbReference>
<dbReference type="AlphaFoldDB" id="A0AAW9MYQ5"/>
<dbReference type="PANTHER" id="PTHR20275:SF0">
    <property type="entry name" value="NAD KINASE"/>
    <property type="match status" value="1"/>
</dbReference>
<sequence length="265" mass="30047">MSLVNIYANDDNRSLEIKNKVINELQKNNFEISEHFSDKAVLNICIGGDGTFLKAVHESNLSQIPFVGVNTGHLGFYQEILEENIASFIESFKNDNYMVTNLSLLTCQIENNEVMNTYYALNEFVLKTRNHSIIHLDVMINGYKLEKFAGDGVIISTPSGSTAYNFSVGGSILFQELDGYQLSPIAPINSRAYRSLPSSIVLPKDTKLNIEPYFRNMNQIDLIIDGNVLNTGSVSSYKFTFGDKKIKKLVFNSNWYWYNIKDKFL</sequence>
<keyword evidence="8" id="KW-1185">Reference proteome</keyword>
<evidence type="ECO:0000256" key="2">
    <source>
        <dbReference type="ARBA" id="ARBA00022777"/>
    </source>
</evidence>
<dbReference type="Gene3D" id="2.60.200.30">
    <property type="entry name" value="Probable inorganic polyphosphate/atp-NAD kinase, domain 2"/>
    <property type="match status" value="1"/>
</dbReference>
<evidence type="ECO:0000256" key="5">
    <source>
        <dbReference type="ARBA" id="ARBA00047925"/>
    </source>
</evidence>
<comment type="caution">
    <text evidence="7">The sequence shown here is derived from an EMBL/GenBank/DDBJ whole genome shotgun (WGS) entry which is preliminary data.</text>
</comment>
<dbReference type="GO" id="GO:0005737">
    <property type="term" value="C:cytoplasm"/>
    <property type="evidence" value="ECO:0007669"/>
    <property type="project" value="UniProtKB-SubCell"/>
</dbReference>
<reference evidence="7 8" key="1">
    <citation type="submission" date="2024-01" db="EMBL/GenBank/DDBJ databases">
        <title>Complete genome sequence of Citroniella saccharovorans strain M6.X9, isolated from human fecal sample.</title>
        <authorList>
            <person name="Cheng G."/>
            <person name="Westerholm M."/>
            <person name="Schnurer A."/>
        </authorList>
    </citation>
    <scope>NUCLEOTIDE SEQUENCE [LARGE SCALE GENOMIC DNA]</scope>
    <source>
        <strain evidence="7 8">DSM 29873</strain>
    </source>
</reference>
<feature type="binding site" evidence="6">
    <location>
        <position position="151"/>
    </location>
    <ligand>
        <name>NAD(+)</name>
        <dbReference type="ChEBI" id="CHEBI:57540"/>
    </ligand>
</feature>
<feature type="binding site" evidence="6">
    <location>
        <begin position="49"/>
        <end position="50"/>
    </location>
    <ligand>
        <name>NAD(+)</name>
        <dbReference type="ChEBI" id="CHEBI:57540"/>
    </ligand>
</feature>
<evidence type="ECO:0000313" key="7">
    <source>
        <dbReference type="EMBL" id="MEB3429690.1"/>
    </source>
</evidence>
<dbReference type="GO" id="GO:0051287">
    <property type="term" value="F:NAD binding"/>
    <property type="evidence" value="ECO:0007669"/>
    <property type="project" value="UniProtKB-ARBA"/>
</dbReference>
<feature type="binding site" evidence="6">
    <location>
        <position position="186"/>
    </location>
    <ligand>
        <name>NAD(+)</name>
        <dbReference type="ChEBI" id="CHEBI:57540"/>
    </ligand>
</feature>
<dbReference type="RefSeq" id="WP_324619865.1">
    <property type="nucleotide sequence ID" value="NZ_JAYKOT010000003.1"/>
</dbReference>
<feature type="active site" description="Proton acceptor" evidence="6">
    <location>
        <position position="49"/>
    </location>
</feature>
<accession>A0AAW9MYQ5</accession>
<dbReference type="InterPro" id="IPR002504">
    <property type="entry name" value="NADK"/>
</dbReference>
<evidence type="ECO:0000256" key="6">
    <source>
        <dbReference type="HAMAP-Rule" id="MF_00361"/>
    </source>
</evidence>
<gene>
    <name evidence="6" type="primary">nadK</name>
    <name evidence="7" type="ORF">VLK81_06635</name>
</gene>
<evidence type="ECO:0000256" key="4">
    <source>
        <dbReference type="ARBA" id="ARBA00023027"/>
    </source>
</evidence>
<feature type="binding site" evidence="6">
    <location>
        <position position="227"/>
    </location>
    <ligand>
        <name>NAD(+)</name>
        <dbReference type="ChEBI" id="CHEBI:57540"/>
    </ligand>
</feature>
<comment type="cofactor">
    <cofactor evidence="6">
        <name>a divalent metal cation</name>
        <dbReference type="ChEBI" id="CHEBI:60240"/>
    </cofactor>
</comment>
<dbReference type="GO" id="GO:0019674">
    <property type="term" value="P:NAD+ metabolic process"/>
    <property type="evidence" value="ECO:0007669"/>
    <property type="project" value="InterPro"/>
</dbReference>
<dbReference type="Gene3D" id="3.40.50.10330">
    <property type="entry name" value="Probable inorganic polyphosphate/atp-NAD kinase, domain 1"/>
    <property type="match status" value="1"/>
</dbReference>
<keyword evidence="6" id="KW-0547">Nucleotide-binding</keyword>
<dbReference type="Pfam" id="PF01513">
    <property type="entry name" value="NAD_kinase"/>
    <property type="match status" value="1"/>
</dbReference>
<proteinExistence type="inferred from homology"/>
<comment type="subcellular location">
    <subcellularLocation>
        <location evidence="6">Cytoplasm</location>
    </subcellularLocation>
</comment>
<keyword evidence="6" id="KW-0963">Cytoplasm</keyword>
<dbReference type="GO" id="GO:0006741">
    <property type="term" value="P:NADP+ biosynthetic process"/>
    <property type="evidence" value="ECO:0007669"/>
    <property type="project" value="UniProtKB-UniRule"/>
</dbReference>
<dbReference type="HAMAP" id="MF_00361">
    <property type="entry name" value="NAD_kinase"/>
    <property type="match status" value="1"/>
</dbReference>
<dbReference type="GO" id="GO:0003951">
    <property type="term" value="F:NAD+ kinase activity"/>
    <property type="evidence" value="ECO:0007669"/>
    <property type="project" value="UniProtKB-UniRule"/>
</dbReference>
<keyword evidence="1 6" id="KW-0808">Transferase</keyword>
<comment type="similarity">
    <text evidence="6">Belongs to the NAD kinase family.</text>
</comment>
<dbReference type="SUPFAM" id="SSF111331">
    <property type="entry name" value="NAD kinase/diacylglycerol kinase-like"/>
    <property type="match status" value="1"/>
</dbReference>
<feature type="binding site" evidence="6">
    <location>
        <begin position="162"/>
        <end position="167"/>
    </location>
    <ligand>
        <name>NAD(+)</name>
        <dbReference type="ChEBI" id="CHEBI:57540"/>
    </ligand>
</feature>
<dbReference type="Pfam" id="PF20143">
    <property type="entry name" value="NAD_kinase_C"/>
    <property type="match status" value="1"/>
</dbReference>
<dbReference type="GO" id="GO:0046872">
    <property type="term" value="F:metal ion binding"/>
    <property type="evidence" value="ECO:0007669"/>
    <property type="project" value="UniProtKB-UniRule"/>
</dbReference>
<evidence type="ECO:0000256" key="1">
    <source>
        <dbReference type="ARBA" id="ARBA00022679"/>
    </source>
</evidence>
<keyword evidence="4 6" id="KW-0520">NAD</keyword>
<organism evidence="7 8">
    <name type="scientific">Citroniella saccharovorans</name>
    <dbReference type="NCBI Taxonomy" id="2053367"/>
    <lineage>
        <taxon>Bacteria</taxon>
        <taxon>Bacillati</taxon>
        <taxon>Bacillota</taxon>
        <taxon>Tissierellia</taxon>
        <taxon>Tissierellales</taxon>
        <taxon>Peptoniphilaceae</taxon>
        <taxon>Citroniella</taxon>
    </lineage>
</organism>
<protein>
    <recommendedName>
        <fullName evidence="6">NAD kinase</fullName>
        <ecNumber evidence="6">2.7.1.23</ecNumber>
    </recommendedName>
    <alternativeName>
        <fullName evidence="6">ATP-dependent NAD kinase</fullName>
    </alternativeName>
</protein>
<keyword evidence="3 6" id="KW-0521">NADP</keyword>
<dbReference type="Proteomes" id="UP001357733">
    <property type="component" value="Unassembled WGS sequence"/>
</dbReference>
<name>A0AAW9MYQ5_9FIRM</name>